<keyword evidence="3" id="KW-1185">Reference proteome</keyword>
<evidence type="ECO:0000259" key="1">
    <source>
        <dbReference type="PROSITE" id="PS50853"/>
    </source>
</evidence>
<evidence type="ECO:0000313" key="2">
    <source>
        <dbReference type="EMBL" id="BDW93354.1"/>
    </source>
</evidence>
<organism evidence="2 3">
    <name type="scientific">Flagellimonas marinaquae</name>
    <dbReference type="NCBI Taxonomy" id="254955"/>
    <lineage>
        <taxon>Bacteria</taxon>
        <taxon>Pseudomonadati</taxon>
        <taxon>Bacteroidota</taxon>
        <taxon>Flavobacteriia</taxon>
        <taxon>Flavobacteriales</taxon>
        <taxon>Flavobacteriaceae</taxon>
        <taxon>Flagellimonas</taxon>
    </lineage>
</organism>
<protein>
    <recommendedName>
        <fullName evidence="1">Fibronectin type-III domain-containing protein</fullName>
    </recommendedName>
</protein>
<dbReference type="InterPro" id="IPR050713">
    <property type="entry name" value="RTP_Phos/Ushers"/>
</dbReference>
<feature type="domain" description="Fibronectin type-III" evidence="1">
    <location>
        <begin position="265"/>
        <end position="353"/>
    </location>
</feature>
<dbReference type="InterPro" id="IPR013783">
    <property type="entry name" value="Ig-like_fold"/>
</dbReference>
<dbReference type="Gene3D" id="2.60.120.260">
    <property type="entry name" value="Galactose-binding domain-like"/>
    <property type="match status" value="1"/>
</dbReference>
<dbReference type="GO" id="GO:0016020">
    <property type="term" value="C:membrane"/>
    <property type="evidence" value="ECO:0007669"/>
    <property type="project" value="UniProtKB-SubCell"/>
</dbReference>
<dbReference type="SUPFAM" id="SSF49785">
    <property type="entry name" value="Galactose-binding domain-like"/>
    <property type="match status" value="1"/>
</dbReference>
<proteinExistence type="predicted"/>
<dbReference type="InterPro" id="IPR008979">
    <property type="entry name" value="Galactose-bd-like_sf"/>
</dbReference>
<dbReference type="SUPFAM" id="SSF49265">
    <property type="entry name" value="Fibronectin type III"/>
    <property type="match status" value="1"/>
</dbReference>
<dbReference type="InterPro" id="IPR036116">
    <property type="entry name" value="FN3_sf"/>
</dbReference>
<dbReference type="RefSeq" id="WP_338193774.1">
    <property type="nucleotide sequence ID" value="NZ_AP027268.1"/>
</dbReference>
<dbReference type="SMART" id="SM00060">
    <property type="entry name" value="FN3"/>
    <property type="match status" value="2"/>
</dbReference>
<sequence length="490" mass="52802">MKIINLIKTLCTVLIFLSSILVKSQELHTQSNPTSMTNESNALNGWTSGNITGVVESYEVFHGNYSIKFEVSSDGWKYGKYQLAATQGETYLITISAMSTSTENPEINIRGDVVNQRYARVSSNWQTFTIPVTASGPTIDMNIYPGLPSLQGNTVYVDALSITLISGTDTQAPTTPTLTSAGNTDTTVNLSFTGATDNVGVIGHMVYRDGSYLSNTDGTGAFLVQGLEANTTYTFKARAVDADGNESTDSNQISVTTNSGPDIQNPTAPTLSLVAKGENIIDLSWIGATDDMGVTNYKVYQDGALKATLGNVSFYQVSGLTAATNYDFIVTALDTAGNESANSNQVSVTTDAAAGGGSVSVWNENAGVASYSGGVAIGGNEVPSGYQLAVEGHIRTREIRVDQDVWPDYVFKDEYRLLTLEEISEHIEEYGHLPKIPSAKEVEAHGIQLGEMNRLLLEKIEELTLYILELKNEKIKVINQLKTIISDNLN</sequence>
<feature type="domain" description="Fibronectin type-III" evidence="1">
    <location>
        <begin position="172"/>
        <end position="260"/>
    </location>
</feature>
<dbReference type="Gene3D" id="2.60.40.10">
    <property type="entry name" value="Immunoglobulins"/>
    <property type="match status" value="2"/>
</dbReference>
<name>A0AA48HAK7_9FLAO</name>
<dbReference type="PROSITE" id="PS50853">
    <property type="entry name" value="FN3"/>
    <property type="match status" value="2"/>
</dbReference>
<dbReference type="EMBL" id="AP027268">
    <property type="protein sequence ID" value="BDW93354.1"/>
    <property type="molecule type" value="Genomic_DNA"/>
</dbReference>
<reference evidence="2 3" key="1">
    <citation type="submission" date="2023-01" db="EMBL/GenBank/DDBJ databases">
        <title>Complete genome sequence of Muricauda aquimarina strain IFOP_LL357.</title>
        <authorList>
            <person name="Gajardo G."/>
            <person name="Ueki S."/>
            <person name="Maruyama F."/>
        </authorList>
    </citation>
    <scope>NUCLEOTIDE SEQUENCE [LARGE SCALE GENOMIC DNA]</scope>
    <source>
        <strain evidence="2 3">IFOP_LL357</strain>
    </source>
</reference>
<accession>A0AA48HAK7</accession>
<dbReference type="CDD" id="cd00063">
    <property type="entry name" value="FN3"/>
    <property type="match status" value="2"/>
</dbReference>
<dbReference type="PANTHER" id="PTHR46957:SF3">
    <property type="entry name" value="CYTOKINE RECEPTOR"/>
    <property type="match status" value="1"/>
</dbReference>
<gene>
    <name evidence="2" type="ORF">MACH07_21860</name>
</gene>
<dbReference type="Proteomes" id="UP001330184">
    <property type="component" value="Chromosome"/>
</dbReference>
<dbReference type="AlphaFoldDB" id="A0AA48HAK7"/>
<dbReference type="PANTHER" id="PTHR46957">
    <property type="entry name" value="CYTOKINE RECEPTOR"/>
    <property type="match status" value="1"/>
</dbReference>
<evidence type="ECO:0000313" key="3">
    <source>
        <dbReference type="Proteomes" id="UP001330184"/>
    </source>
</evidence>
<dbReference type="InterPro" id="IPR003961">
    <property type="entry name" value="FN3_dom"/>
</dbReference>